<evidence type="ECO:0000256" key="2">
    <source>
        <dbReference type="ARBA" id="ARBA00022475"/>
    </source>
</evidence>
<dbReference type="KEGG" id="ifn:GM661_01925"/>
<gene>
    <name evidence="8" type="ORF">GM661_01925</name>
</gene>
<proteinExistence type="predicted"/>
<dbReference type="Proteomes" id="UP000665020">
    <property type="component" value="Chromosome"/>
</dbReference>
<keyword evidence="7" id="KW-0812">Transmembrane</keyword>
<keyword evidence="5 7" id="KW-0472">Membrane</keyword>
<keyword evidence="9" id="KW-1185">Reference proteome</keyword>
<dbReference type="Pfam" id="PF03279">
    <property type="entry name" value="Lip_A_acyltrans"/>
    <property type="match status" value="1"/>
</dbReference>
<evidence type="ECO:0000256" key="5">
    <source>
        <dbReference type="ARBA" id="ARBA00023136"/>
    </source>
</evidence>
<evidence type="ECO:0000256" key="1">
    <source>
        <dbReference type="ARBA" id="ARBA00004533"/>
    </source>
</evidence>
<accession>A0A8A7KD48</accession>
<protein>
    <submittedName>
        <fullName evidence="8">Lipid A biosynthesis acyltransferase</fullName>
    </submittedName>
</protein>
<dbReference type="InterPro" id="IPR004960">
    <property type="entry name" value="LipA_acyltrans"/>
</dbReference>
<organism evidence="8 9">
    <name type="scientific">Iocasia fonsfrigidae</name>
    <dbReference type="NCBI Taxonomy" id="2682810"/>
    <lineage>
        <taxon>Bacteria</taxon>
        <taxon>Bacillati</taxon>
        <taxon>Bacillota</taxon>
        <taxon>Clostridia</taxon>
        <taxon>Halanaerobiales</taxon>
        <taxon>Halanaerobiaceae</taxon>
        <taxon>Iocasia</taxon>
    </lineage>
</organism>
<keyword evidence="6 8" id="KW-0012">Acyltransferase</keyword>
<keyword evidence="4" id="KW-0808">Transferase</keyword>
<keyword evidence="3" id="KW-0997">Cell inner membrane</keyword>
<keyword evidence="7" id="KW-1133">Transmembrane helix</keyword>
<dbReference type="AlphaFoldDB" id="A0A8A7KD48"/>
<evidence type="ECO:0000256" key="7">
    <source>
        <dbReference type="SAM" id="Phobius"/>
    </source>
</evidence>
<reference evidence="8" key="1">
    <citation type="submission" date="2019-12" db="EMBL/GenBank/DDBJ databases">
        <authorList>
            <person name="zhang j."/>
            <person name="sun C.M."/>
        </authorList>
    </citation>
    <scope>NUCLEOTIDE SEQUENCE</scope>
    <source>
        <strain evidence="8">NS-1</strain>
    </source>
</reference>
<evidence type="ECO:0000256" key="3">
    <source>
        <dbReference type="ARBA" id="ARBA00022519"/>
    </source>
</evidence>
<name>A0A8A7KD48_9FIRM</name>
<evidence type="ECO:0000313" key="8">
    <source>
        <dbReference type="EMBL" id="QTL96817.1"/>
    </source>
</evidence>
<dbReference type="PANTHER" id="PTHR30606">
    <property type="entry name" value="LIPID A BIOSYNTHESIS LAUROYL ACYLTRANSFERASE"/>
    <property type="match status" value="1"/>
</dbReference>
<dbReference type="PANTHER" id="PTHR30606:SF10">
    <property type="entry name" value="PHOSPHATIDYLINOSITOL MANNOSIDE ACYLTRANSFERASE"/>
    <property type="match status" value="1"/>
</dbReference>
<evidence type="ECO:0000256" key="4">
    <source>
        <dbReference type="ARBA" id="ARBA00022679"/>
    </source>
</evidence>
<keyword evidence="2" id="KW-1003">Cell membrane</keyword>
<dbReference type="EMBL" id="CP046640">
    <property type="protein sequence ID" value="QTL96817.1"/>
    <property type="molecule type" value="Genomic_DNA"/>
</dbReference>
<dbReference type="PIRSF" id="PIRSF026649">
    <property type="entry name" value="MsbB"/>
    <property type="match status" value="1"/>
</dbReference>
<dbReference type="CDD" id="cd07984">
    <property type="entry name" value="LPLAT_LABLAT-like"/>
    <property type="match status" value="1"/>
</dbReference>
<dbReference type="GO" id="GO:0009247">
    <property type="term" value="P:glycolipid biosynthetic process"/>
    <property type="evidence" value="ECO:0007669"/>
    <property type="project" value="UniProtKB-ARBA"/>
</dbReference>
<feature type="transmembrane region" description="Helical" evidence="7">
    <location>
        <begin position="12"/>
        <end position="40"/>
    </location>
</feature>
<dbReference type="RefSeq" id="WP_230868505.1">
    <property type="nucleotide sequence ID" value="NZ_CP046640.1"/>
</dbReference>
<evidence type="ECO:0000256" key="6">
    <source>
        <dbReference type="ARBA" id="ARBA00023315"/>
    </source>
</evidence>
<evidence type="ECO:0000313" key="9">
    <source>
        <dbReference type="Proteomes" id="UP000665020"/>
    </source>
</evidence>
<comment type="subcellular location">
    <subcellularLocation>
        <location evidence="1">Cell inner membrane</location>
    </subcellularLocation>
</comment>
<sequence length="288" mass="33351">MKESVLYSLFMVFYYIICFVPDKIDYYIGIGLGKLIYFLLKSRREVTLANLRRALGSNYSEEDLVSLCKKVYQQMGLTFVEFIISGNLNKDLITSSIEIEGLDYLKDAYRQGKGIIMYTAHFGNWEWLGSVISQLGYPVNAIARTQDNVYFDRKINKIRSSQGINIIPKGISVRKVYKVLKGGELLFILGDQNARKKGWQIDFFGTPASTYPGVVQLARRTGSVILPAFLLREEWGKHRLVIKKPYSISKDASKDAQRELLQELTGVIEEEIRKEPIQWFWPHRRWKR</sequence>
<dbReference type="GO" id="GO:0005886">
    <property type="term" value="C:plasma membrane"/>
    <property type="evidence" value="ECO:0007669"/>
    <property type="project" value="UniProtKB-SubCell"/>
</dbReference>
<dbReference type="GO" id="GO:0016746">
    <property type="term" value="F:acyltransferase activity"/>
    <property type="evidence" value="ECO:0007669"/>
    <property type="project" value="UniProtKB-KW"/>
</dbReference>